<keyword evidence="5 13" id="KW-0479">Metal-binding</keyword>
<gene>
    <name evidence="16" type="ORF">cand_022840</name>
</gene>
<dbReference type="Gene3D" id="3.40.50.1000">
    <property type="entry name" value="HAD superfamily/HAD-like"/>
    <property type="match status" value="2"/>
</dbReference>
<dbReference type="PANTHER" id="PTHR45630:SF8">
    <property type="entry name" value="CATION-TRANSPORTING ATPASE"/>
    <property type="match status" value="1"/>
</dbReference>
<dbReference type="SUPFAM" id="SSF81653">
    <property type="entry name" value="Calcium ATPase, transduction domain A"/>
    <property type="match status" value="1"/>
</dbReference>
<dbReference type="GO" id="GO:0019829">
    <property type="term" value="F:ATPase-coupled monoatomic cation transmembrane transporter activity"/>
    <property type="evidence" value="ECO:0007669"/>
    <property type="project" value="UniProtKB-UniRule"/>
</dbReference>
<dbReference type="InterPro" id="IPR023298">
    <property type="entry name" value="ATPase_P-typ_TM_dom_sf"/>
</dbReference>
<comment type="catalytic activity">
    <reaction evidence="12 13">
        <text>ATP + H2O = ADP + phosphate + H(+)</text>
        <dbReference type="Rhea" id="RHEA:13065"/>
        <dbReference type="ChEBI" id="CHEBI:15377"/>
        <dbReference type="ChEBI" id="CHEBI:15378"/>
        <dbReference type="ChEBI" id="CHEBI:30616"/>
        <dbReference type="ChEBI" id="CHEBI:43474"/>
        <dbReference type="ChEBI" id="CHEBI:456216"/>
    </reaction>
</comment>
<dbReference type="Pfam" id="PF12409">
    <property type="entry name" value="P5-ATPase"/>
    <property type="match status" value="1"/>
</dbReference>
<feature type="transmembrane region" description="Helical" evidence="13">
    <location>
        <begin position="72"/>
        <end position="93"/>
    </location>
</feature>
<evidence type="ECO:0000256" key="4">
    <source>
        <dbReference type="ARBA" id="ARBA00022692"/>
    </source>
</evidence>
<dbReference type="PANTHER" id="PTHR45630">
    <property type="entry name" value="CATION-TRANSPORTING ATPASE-RELATED"/>
    <property type="match status" value="1"/>
</dbReference>
<evidence type="ECO:0000256" key="10">
    <source>
        <dbReference type="ARBA" id="ARBA00022989"/>
    </source>
</evidence>
<dbReference type="InterPro" id="IPR008250">
    <property type="entry name" value="ATPase_P-typ_transduc_dom_A_sf"/>
</dbReference>
<feature type="transmembrane region" description="Helical" evidence="13">
    <location>
        <begin position="1378"/>
        <end position="1399"/>
    </location>
</feature>
<feature type="transmembrane region" description="Helical" evidence="13">
    <location>
        <begin position="478"/>
        <end position="499"/>
    </location>
</feature>
<sequence>MPDGNLLNFRDDSVTSEFVNPTKGVFGGIKQCLIYDIVYNEVDKSCGINEEALQLDVPILVTPVIRRKFLRLIYIISSICSLGIVPTLCYWFPDWYRFLNYSASTISSCESFLILTRSSFYIFVPKRNLTKGNETDEKNLFDGILGILKFFNCLPSQHVLSVNKNEGNLNNGALLYSIAYPLQITFFNYCGSIYILDTMEGSFKKIIPSLNETPYSEIRDKFWYRVHSIKDQISKSHFTNVDLFRNELQFLFGKCSCVIPVIPIINIILREIMHPFFVFQMLAILVWSRNSYIEYALCIFIITMVSLANSIYETRCNNVKLHIMSQLDSKVSIIFNNIDINQSFFEKVLNSSELVPGDLIVLRPGMVMACDAIILKSDVIVNEAVLTGESTPVLKFPIPKHSNEYFNHEKDTRHIIYARTTIMGIQGNSNIGIALVVRTGFSSIQGHFLQSVYSDIITNRLDNKSDEFYNDAMKFVKLCFIFGIFGFGFAIMIGILLNLRTTTVIFRSIDIFTIVAPPALPATIAAVSSIAISKLKKKGVGCSNPSSINTSGQVNTMVFDKTGTLTCDGLDIVGCLPVRKECSKSIGLTLGNICETNNGVPDILIQAIASCHSISFVDKEHADVHCNDVGSYCRSRVVVGEPLEMCMLKFSGWELKDQYSQSTYGIESMFMASDLDKYGNSLIKFNDEMSQSSSEKTVWKHILYCDNSPARSVCKKRSGNFSLTTKCCNELEILKVYEFNSKLRRMTVICRDPNNPNNLLIFSKGSPEHIKNICSTQTLPQNLEDCMLYYLHKGMRVLGFAYGLLNIKNKEANSLLELLKRGEVEIDLTFLGLMVFANKLRPSSSNVISTLKSAHVNCIMSTGDHAYTAISIAKECGILPSDINANEFFENIVVIGDVKEDKDSNIVVWSVLKDGGRSVEVFYSIHEILMNYELEKISFVVTGHCLRQLCHMHKYYQLEYLDLSKTRDFDSFTDKSLTRIFRKKYLKSIFKDFNNIYGSSLPFWLLTDSCQIEKDEYRSGIENIVPLGKEIENSYRKYIPRHLDCTRGRSSFIISMVQSDCDKHTDLQKMVLVYDTISDKTICSIKMSVFEFILRYCKVYSRMTPDDKALHIKSLQDLIPNPVVAMCGDGNNDLLALQTAKVGIAIGDNEISAIAAFSTCRKDIESIPDILLEGRAALTSTIQTFQFVVMYIFIQFSSVIYLYSRGTNLTDHQYIWCDLVTFLPLSITAALTKTAKYLPSDFPAYSKILSFNVIFGLLAQICIQIIFLCINIFIVTSQTNFYAYVINKDLIDNFANASLQVCPENTVVFLTSCIQYAGAALSIYKTLPFRLSLITNKAFIIHISFIILTTASALLFYGDDSLMYRFLNIVELPNISSFILIFTFIANIVLGVVIMQYLLKFMQRRERYIKGPALFPQLHPLILPGSNVKWKIDTHSSQFVD</sequence>
<evidence type="ECO:0000256" key="11">
    <source>
        <dbReference type="ARBA" id="ARBA00023136"/>
    </source>
</evidence>
<feature type="transmembrane region" description="Helical" evidence="13">
    <location>
        <begin position="292"/>
        <end position="312"/>
    </location>
</feature>
<dbReference type="OrthoDB" id="425043at2759"/>
<comment type="subcellular location">
    <subcellularLocation>
        <location evidence="1 13">Membrane</location>
        <topology evidence="1 13">Multi-pass membrane protein</topology>
    </subcellularLocation>
</comment>
<keyword evidence="11 13" id="KW-0472">Membrane</keyword>
<dbReference type="InterPro" id="IPR006544">
    <property type="entry name" value="P-type_TPase_V"/>
</dbReference>
<keyword evidence="17" id="KW-1185">Reference proteome</keyword>
<dbReference type="SUPFAM" id="SSF81665">
    <property type="entry name" value="Calcium ATPase, transmembrane domain M"/>
    <property type="match status" value="1"/>
</dbReference>
<dbReference type="PROSITE" id="PS00154">
    <property type="entry name" value="ATPASE_E1_E2"/>
    <property type="match status" value="1"/>
</dbReference>
<reference evidence="16 17" key="1">
    <citation type="submission" date="2016-10" db="EMBL/GenBank/DDBJ databases">
        <title>Reductive evolution of mitochondrial metabolism and differential evolution of invasion-related proteins in Cryptosporidium.</title>
        <authorList>
            <person name="Liu S."/>
            <person name="Roellig D.M."/>
            <person name="Guo Y."/>
            <person name="Li N."/>
            <person name="Frace M.A."/>
            <person name="Tang K."/>
            <person name="Zhang L."/>
            <person name="Feng Y."/>
            <person name="Xiao L."/>
        </authorList>
    </citation>
    <scope>NUCLEOTIDE SEQUENCE [LARGE SCALE GENOMIC DNA]</scope>
    <source>
        <strain evidence="16">30847</strain>
    </source>
</reference>
<evidence type="ECO:0000259" key="15">
    <source>
        <dbReference type="Pfam" id="PF12409"/>
    </source>
</evidence>
<feature type="transmembrane region" description="Helical" evidence="13">
    <location>
        <begin position="1253"/>
        <end position="1274"/>
    </location>
</feature>
<feature type="transmembrane region" description="Helical" evidence="13">
    <location>
        <begin position="173"/>
        <end position="196"/>
    </location>
</feature>
<feature type="transmembrane region" description="Helical" evidence="13">
    <location>
        <begin position="251"/>
        <end position="272"/>
    </location>
</feature>
<dbReference type="PRINTS" id="PR00119">
    <property type="entry name" value="CATATPASE"/>
</dbReference>
<comment type="similarity">
    <text evidence="2 13">Belongs to the cation transport ATPase (P-type) (TC 3.A.3) family. Type V subfamily.</text>
</comment>
<keyword evidence="3" id="KW-0597">Phosphoprotein</keyword>
<dbReference type="GO" id="GO:0046872">
    <property type="term" value="F:metal ion binding"/>
    <property type="evidence" value="ECO:0007669"/>
    <property type="project" value="UniProtKB-UniRule"/>
</dbReference>
<proteinExistence type="inferred from homology"/>
<keyword evidence="9 13" id="KW-1278">Translocase</keyword>
<dbReference type="GO" id="GO:0005524">
    <property type="term" value="F:ATP binding"/>
    <property type="evidence" value="ECO:0007669"/>
    <property type="project" value="UniProtKB-UniRule"/>
</dbReference>
<protein>
    <recommendedName>
        <fullName evidence="13">Cation-transporting ATPase</fullName>
        <ecNumber evidence="13">7.2.2.-</ecNumber>
    </recommendedName>
</protein>
<dbReference type="Gene3D" id="2.70.150.10">
    <property type="entry name" value="Calcium-transporting ATPase, cytoplasmic transduction domain A"/>
    <property type="match status" value="1"/>
</dbReference>
<name>A0A1J4MVN1_9CRYT</name>
<dbReference type="NCBIfam" id="TIGR01494">
    <property type="entry name" value="ATPase_P-type"/>
    <property type="match status" value="1"/>
</dbReference>
<evidence type="ECO:0000256" key="3">
    <source>
        <dbReference type="ARBA" id="ARBA00022553"/>
    </source>
</evidence>
<dbReference type="Pfam" id="PF00122">
    <property type="entry name" value="E1-E2_ATPase"/>
    <property type="match status" value="1"/>
</dbReference>
<dbReference type="GO" id="GO:0016887">
    <property type="term" value="F:ATP hydrolysis activity"/>
    <property type="evidence" value="ECO:0007669"/>
    <property type="project" value="InterPro"/>
</dbReference>
<dbReference type="InterPro" id="IPR047819">
    <property type="entry name" value="P5A-ATPase_N"/>
</dbReference>
<dbReference type="GO" id="GO:0016020">
    <property type="term" value="C:membrane"/>
    <property type="evidence" value="ECO:0007669"/>
    <property type="project" value="UniProtKB-SubCell"/>
</dbReference>
<feature type="transmembrane region" description="Helical" evidence="13">
    <location>
        <begin position="1339"/>
        <end position="1358"/>
    </location>
</feature>
<dbReference type="SUPFAM" id="SSF56784">
    <property type="entry name" value="HAD-like"/>
    <property type="match status" value="1"/>
</dbReference>
<accession>A0A1J4MVN1</accession>
<feature type="transmembrane region" description="Helical" evidence="13">
    <location>
        <begin position="1213"/>
        <end position="1232"/>
    </location>
</feature>
<dbReference type="EMBL" id="LRBS01000048">
    <property type="protein sequence ID" value="OII76941.1"/>
    <property type="molecule type" value="Genomic_DNA"/>
</dbReference>
<feature type="transmembrane region" description="Helical" evidence="13">
    <location>
        <begin position="511"/>
        <end position="532"/>
    </location>
</feature>
<dbReference type="Gene3D" id="3.40.1110.10">
    <property type="entry name" value="Calcium-transporting ATPase, cytoplasmic domain N"/>
    <property type="match status" value="1"/>
</dbReference>
<dbReference type="RefSeq" id="XP_067068787.1">
    <property type="nucleotide sequence ID" value="XM_067212514.1"/>
</dbReference>
<dbReference type="Pfam" id="PF13246">
    <property type="entry name" value="Cation_ATPase"/>
    <property type="match status" value="1"/>
</dbReference>
<organism evidence="16 17">
    <name type="scientific">Cryptosporidium andersoni</name>
    <dbReference type="NCBI Taxonomy" id="117008"/>
    <lineage>
        <taxon>Eukaryota</taxon>
        <taxon>Sar</taxon>
        <taxon>Alveolata</taxon>
        <taxon>Apicomplexa</taxon>
        <taxon>Conoidasida</taxon>
        <taxon>Coccidia</taxon>
        <taxon>Eucoccidiorida</taxon>
        <taxon>Eimeriorina</taxon>
        <taxon>Cryptosporidiidae</taxon>
        <taxon>Cryptosporidium</taxon>
    </lineage>
</organism>
<dbReference type="SUPFAM" id="SSF81660">
    <property type="entry name" value="Metal cation-transporting ATPase, ATP-binding domain N"/>
    <property type="match status" value="1"/>
</dbReference>
<evidence type="ECO:0000313" key="16">
    <source>
        <dbReference type="EMBL" id="OII76941.1"/>
    </source>
</evidence>
<dbReference type="Gene3D" id="1.20.1110.10">
    <property type="entry name" value="Calcium-transporting ATPase, transmembrane domain"/>
    <property type="match status" value="1"/>
</dbReference>
<feature type="domain" description="P-type ATPase A" evidence="14">
    <location>
        <begin position="348"/>
        <end position="447"/>
    </location>
</feature>
<keyword evidence="10 13" id="KW-1133">Transmembrane helix</keyword>
<evidence type="ECO:0000256" key="12">
    <source>
        <dbReference type="ARBA" id="ARBA00049360"/>
    </source>
</evidence>
<evidence type="ECO:0000256" key="9">
    <source>
        <dbReference type="ARBA" id="ARBA00022967"/>
    </source>
</evidence>
<dbReference type="Proteomes" id="UP000186804">
    <property type="component" value="Unassembled WGS sequence"/>
</dbReference>
<keyword evidence="6 13" id="KW-0547">Nucleotide-binding</keyword>
<evidence type="ECO:0000256" key="13">
    <source>
        <dbReference type="RuleBase" id="RU362082"/>
    </source>
</evidence>
<evidence type="ECO:0000313" key="17">
    <source>
        <dbReference type="Proteomes" id="UP000186804"/>
    </source>
</evidence>
<dbReference type="GO" id="GO:0140358">
    <property type="term" value="F:P-type transmembrane transporter activity"/>
    <property type="evidence" value="ECO:0007669"/>
    <property type="project" value="InterPro"/>
</dbReference>
<dbReference type="GeneID" id="92366468"/>
<evidence type="ECO:0000256" key="6">
    <source>
        <dbReference type="ARBA" id="ARBA00022741"/>
    </source>
</evidence>
<keyword evidence="7 13" id="KW-0067">ATP-binding</keyword>
<evidence type="ECO:0000256" key="2">
    <source>
        <dbReference type="ARBA" id="ARBA00006000"/>
    </source>
</evidence>
<keyword evidence="8 13" id="KW-0460">Magnesium</keyword>
<feature type="domain" description="P5B-type ATPase N-terminal" evidence="15">
    <location>
        <begin position="66"/>
        <end position="125"/>
    </location>
</feature>
<dbReference type="InterPro" id="IPR059000">
    <property type="entry name" value="ATPase_P-type_domA"/>
</dbReference>
<dbReference type="EC" id="7.2.2.-" evidence="13"/>
<evidence type="ECO:0000256" key="8">
    <source>
        <dbReference type="ARBA" id="ARBA00022842"/>
    </source>
</evidence>
<feature type="transmembrane region" description="Helical" evidence="13">
    <location>
        <begin position="1184"/>
        <end position="1201"/>
    </location>
</feature>
<keyword evidence="4 13" id="KW-0812">Transmembrane</keyword>
<evidence type="ECO:0000256" key="1">
    <source>
        <dbReference type="ARBA" id="ARBA00004141"/>
    </source>
</evidence>
<dbReference type="InterPro" id="IPR001757">
    <property type="entry name" value="P_typ_ATPase"/>
</dbReference>
<dbReference type="InterPro" id="IPR036412">
    <property type="entry name" value="HAD-like_sf"/>
</dbReference>
<evidence type="ECO:0000256" key="7">
    <source>
        <dbReference type="ARBA" id="ARBA00022840"/>
    </source>
</evidence>
<dbReference type="VEuPathDB" id="CryptoDB:cand_022840"/>
<dbReference type="InterPro" id="IPR023299">
    <property type="entry name" value="ATPase_P-typ_cyto_dom_N"/>
</dbReference>
<dbReference type="InterPro" id="IPR018303">
    <property type="entry name" value="ATPase_P-typ_P_site"/>
</dbReference>
<evidence type="ECO:0000256" key="5">
    <source>
        <dbReference type="ARBA" id="ARBA00022723"/>
    </source>
</evidence>
<dbReference type="InterPro" id="IPR023214">
    <property type="entry name" value="HAD_sf"/>
</dbReference>
<comment type="caution">
    <text evidence="16">The sequence shown here is derived from an EMBL/GenBank/DDBJ whole genome shotgun (WGS) entry which is preliminary data.</text>
</comment>
<evidence type="ECO:0000259" key="14">
    <source>
        <dbReference type="Pfam" id="PF00122"/>
    </source>
</evidence>